<feature type="signal peptide" evidence="1">
    <location>
        <begin position="1"/>
        <end position="21"/>
    </location>
</feature>
<comment type="caution">
    <text evidence="2">The sequence shown here is derived from an EMBL/GenBank/DDBJ whole genome shotgun (WGS) entry which is preliminary data.</text>
</comment>
<reference evidence="2" key="1">
    <citation type="journal article" date="2023" name="Genome Biol. Evol.">
        <title>Long-read-based Genome Assembly of Drosophila gunungcola Reveals Fewer Chemosensory Genes in Flower-breeding Species.</title>
        <authorList>
            <person name="Negi A."/>
            <person name="Liao B.Y."/>
            <person name="Yeh S.D."/>
        </authorList>
    </citation>
    <scope>NUCLEOTIDE SEQUENCE</scope>
    <source>
        <strain evidence="2">Sukarami</strain>
    </source>
</reference>
<evidence type="ECO:0000256" key="1">
    <source>
        <dbReference type="SAM" id="SignalP"/>
    </source>
</evidence>
<evidence type="ECO:0000313" key="2">
    <source>
        <dbReference type="EMBL" id="KAI8044401.1"/>
    </source>
</evidence>
<evidence type="ECO:0000313" key="3">
    <source>
        <dbReference type="Proteomes" id="UP001059596"/>
    </source>
</evidence>
<name>A0A9P9YWL1_9MUSC</name>
<dbReference type="AlphaFoldDB" id="A0A9P9YWL1"/>
<dbReference type="Proteomes" id="UP001059596">
    <property type="component" value="Chromosome 3R"/>
</dbReference>
<sequence>MAAAAWSWLLAPFLLLHLASAGAGGGAGGVGLSGPSVFTSSFLVRFRRGVANGFAHEVADKYGFDNLGPVSGLCEKSIIILPTAGSLRQVASVSG</sequence>
<dbReference type="SUPFAM" id="SSF54897">
    <property type="entry name" value="Protease propeptides/inhibitors"/>
    <property type="match status" value="1"/>
</dbReference>
<feature type="chain" id="PRO_5040516521" evidence="1">
    <location>
        <begin position="22"/>
        <end position="95"/>
    </location>
</feature>
<protein>
    <submittedName>
        <fullName evidence="2">Uncharacterized protein</fullName>
    </submittedName>
</protein>
<organism evidence="2 3">
    <name type="scientific">Drosophila gunungcola</name>
    <name type="common">fruit fly</name>
    <dbReference type="NCBI Taxonomy" id="103775"/>
    <lineage>
        <taxon>Eukaryota</taxon>
        <taxon>Metazoa</taxon>
        <taxon>Ecdysozoa</taxon>
        <taxon>Arthropoda</taxon>
        <taxon>Hexapoda</taxon>
        <taxon>Insecta</taxon>
        <taxon>Pterygota</taxon>
        <taxon>Neoptera</taxon>
        <taxon>Endopterygota</taxon>
        <taxon>Diptera</taxon>
        <taxon>Brachycera</taxon>
        <taxon>Muscomorpha</taxon>
        <taxon>Ephydroidea</taxon>
        <taxon>Drosophilidae</taxon>
        <taxon>Drosophila</taxon>
        <taxon>Sophophora</taxon>
    </lineage>
</organism>
<keyword evidence="1" id="KW-0732">Signal</keyword>
<accession>A0A9P9YWL1</accession>
<gene>
    <name evidence="2" type="ORF">M5D96_000559</name>
</gene>
<keyword evidence="3" id="KW-1185">Reference proteome</keyword>
<dbReference type="EMBL" id="JAMKOV010000001">
    <property type="protein sequence ID" value="KAI8044401.1"/>
    <property type="molecule type" value="Genomic_DNA"/>
</dbReference>
<proteinExistence type="predicted"/>